<dbReference type="EC" id="2.7.13.3" evidence="2"/>
<name>A0ABT3N708_9BACT</name>
<comment type="catalytic activity">
    <reaction evidence="1">
        <text>ATP + protein L-histidine = ADP + protein N-phospho-L-histidine.</text>
        <dbReference type="EC" id="2.7.13.3"/>
    </reaction>
</comment>
<comment type="caution">
    <text evidence="4">The sequence shown here is derived from an EMBL/GenBank/DDBJ whole genome shotgun (WGS) entry which is preliminary data.</text>
</comment>
<dbReference type="GO" id="GO:0005524">
    <property type="term" value="F:ATP binding"/>
    <property type="evidence" value="ECO:0007669"/>
    <property type="project" value="UniProtKB-KW"/>
</dbReference>
<sequence length="132" mass="14611">MWNEIKYKAEVIRDFEPLPRVLSSPQKLAQVFMNLLVNAAQSIEKQGTIHLQTRILENSIIVAITDTGSGIPDHILPKIFDPFFTTKPVGKGTGLGLNISYNIMQQLGGDIDVDTTPGEGSTFRVHIPLREP</sequence>
<proteinExistence type="predicted"/>
<evidence type="ECO:0000259" key="3">
    <source>
        <dbReference type="PROSITE" id="PS50109"/>
    </source>
</evidence>
<evidence type="ECO:0000256" key="1">
    <source>
        <dbReference type="ARBA" id="ARBA00000085"/>
    </source>
</evidence>
<gene>
    <name evidence="4" type="ORF">OOT00_04510</name>
</gene>
<dbReference type="PROSITE" id="PS50109">
    <property type="entry name" value="HIS_KIN"/>
    <property type="match status" value="1"/>
</dbReference>
<dbReference type="Pfam" id="PF02518">
    <property type="entry name" value="HATPase_c"/>
    <property type="match status" value="1"/>
</dbReference>
<dbReference type="SMART" id="SM00387">
    <property type="entry name" value="HATPase_c"/>
    <property type="match status" value="1"/>
</dbReference>
<feature type="domain" description="Histidine kinase" evidence="3">
    <location>
        <begin position="21"/>
        <end position="131"/>
    </location>
</feature>
<dbReference type="InterPro" id="IPR005467">
    <property type="entry name" value="His_kinase_dom"/>
</dbReference>
<dbReference type="PANTHER" id="PTHR43065:SF50">
    <property type="entry name" value="HISTIDINE KINASE"/>
    <property type="match status" value="1"/>
</dbReference>
<keyword evidence="4" id="KW-0067">ATP-binding</keyword>
<dbReference type="InterPro" id="IPR036890">
    <property type="entry name" value="HATPase_C_sf"/>
</dbReference>
<evidence type="ECO:0000313" key="5">
    <source>
        <dbReference type="Proteomes" id="UP001209681"/>
    </source>
</evidence>
<dbReference type="InterPro" id="IPR003594">
    <property type="entry name" value="HATPase_dom"/>
</dbReference>
<dbReference type="InterPro" id="IPR004358">
    <property type="entry name" value="Sig_transdc_His_kin-like_C"/>
</dbReference>
<dbReference type="PRINTS" id="PR00344">
    <property type="entry name" value="BCTRLSENSOR"/>
</dbReference>
<dbReference type="EMBL" id="JAPFPW010000003">
    <property type="protein sequence ID" value="MCW7753246.1"/>
    <property type="molecule type" value="Genomic_DNA"/>
</dbReference>
<keyword evidence="5" id="KW-1185">Reference proteome</keyword>
<dbReference type="Proteomes" id="UP001209681">
    <property type="component" value="Unassembled WGS sequence"/>
</dbReference>
<reference evidence="4 5" key="1">
    <citation type="submission" date="2022-11" db="EMBL/GenBank/DDBJ databases">
        <title>Desulfobotulus tamanensis H1 sp. nov. - anaerobic, alkaliphilic, sulphate reducing bacterium isolated from terrestrial mud volcano.</title>
        <authorList>
            <person name="Frolova A."/>
            <person name="Merkel A.Y."/>
            <person name="Slobodkin A.I."/>
        </authorList>
    </citation>
    <scope>NUCLEOTIDE SEQUENCE [LARGE SCALE GENOMIC DNA]</scope>
    <source>
        <strain evidence="4 5">H1</strain>
    </source>
</reference>
<protein>
    <recommendedName>
        <fullName evidence="2">histidine kinase</fullName>
        <ecNumber evidence="2">2.7.13.3</ecNumber>
    </recommendedName>
</protein>
<organism evidence="4 5">
    <name type="scientific">Desulfobotulus pelophilus</name>
    <dbReference type="NCBI Taxonomy" id="2823377"/>
    <lineage>
        <taxon>Bacteria</taxon>
        <taxon>Pseudomonadati</taxon>
        <taxon>Thermodesulfobacteriota</taxon>
        <taxon>Desulfobacteria</taxon>
        <taxon>Desulfobacterales</taxon>
        <taxon>Desulfobacteraceae</taxon>
        <taxon>Desulfobotulus</taxon>
    </lineage>
</organism>
<keyword evidence="4" id="KW-0547">Nucleotide-binding</keyword>
<dbReference type="SUPFAM" id="SSF55874">
    <property type="entry name" value="ATPase domain of HSP90 chaperone/DNA topoisomerase II/histidine kinase"/>
    <property type="match status" value="1"/>
</dbReference>
<accession>A0ABT3N708</accession>
<dbReference type="Gene3D" id="3.30.565.10">
    <property type="entry name" value="Histidine kinase-like ATPase, C-terminal domain"/>
    <property type="match status" value="1"/>
</dbReference>
<evidence type="ECO:0000256" key="2">
    <source>
        <dbReference type="ARBA" id="ARBA00012438"/>
    </source>
</evidence>
<evidence type="ECO:0000313" key="4">
    <source>
        <dbReference type="EMBL" id="MCW7753246.1"/>
    </source>
</evidence>
<dbReference type="PANTHER" id="PTHR43065">
    <property type="entry name" value="SENSOR HISTIDINE KINASE"/>
    <property type="match status" value="1"/>
</dbReference>